<dbReference type="Pfam" id="PF16325">
    <property type="entry name" value="Peptidase_U32_C"/>
    <property type="match status" value="1"/>
</dbReference>
<comment type="similarity">
    <text evidence="3">Belongs to the peptidase U32 family.</text>
</comment>
<dbReference type="Gene3D" id="2.40.30.10">
    <property type="entry name" value="Translation factors"/>
    <property type="match status" value="1"/>
</dbReference>
<reference evidence="5 6" key="1">
    <citation type="journal article" date="2016" name="C (Basel)">
        <title>Selective Growth of and Electricity Production by Marine Exoelectrogenic Bacteria in Self-Aggregated Hydrogel of Microbially Reduced Graphene Oxide.</title>
        <authorList>
            <person name="Yoshida N."/>
            <person name="Goto Y."/>
            <person name="Miyata Y."/>
        </authorList>
    </citation>
    <scope>NUCLEOTIDE SEQUENCE [LARGE SCALE GENOMIC DNA]</scope>
    <source>
        <strain evidence="5 6">NIT-T3</strain>
    </source>
</reference>
<dbReference type="PROSITE" id="PS01276">
    <property type="entry name" value="PEPTIDASE_U32"/>
    <property type="match status" value="1"/>
</dbReference>
<organism evidence="5 6">
    <name type="scientific">Desulfuromonas versatilis</name>
    <dbReference type="NCBI Taxonomy" id="2802975"/>
    <lineage>
        <taxon>Bacteria</taxon>
        <taxon>Pseudomonadati</taxon>
        <taxon>Thermodesulfobacteriota</taxon>
        <taxon>Desulfuromonadia</taxon>
        <taxon>Desulfuromonadales</taxon>
        <taxon>Desulfuromonadaceae</taxon>
        <taxon>Desulfuromonas</taxon>
    </lineage>
</organism>
<dbReference type="PANTHER" id="PTHR30217:SF6">
    <property type="entry name" value="TRNA HYDROXYLATION PROTEIN P"/>
    <property type="match status" value="1"/>
</dbReference>
<protein>
    <submittedName>
        <fullName evidence="5">Peptidase U32</fullName>
    </submittedName>
</protein>
<evidence type="ECO:0000313" key="6">
    <source>
        <dbReference type="Proteomes" id="UP001319827"/>
    </source>
</evidence>
<evidence type="ECO:0000256" key="1">
    <source>
        <dbReference type="ARBA" id="ARBA00022670"/>
    </source>
</evidence>
<keyword evidence="6" id="KW-1185">Reference proteome</keyword>
<dbReference type="RefSeq" id="WP_221249738.1">
    <property type="nucleotide sequence ID" value="NZ_AP024355.1"/>
</dbReference>
<accession>A0ABM8HWN7</accession>
<dbReference type="EMBL" id="AP024355">
    <property type="protein sequence ID" value="BCR06359.1"/>
    <property type="molecule type" value="Genomic_DNA"/>
</dbReference>
<keyword evidence="1" id="KW-0645">Protease</keyword>
<name>A0ABM8HWN7_9BACT</name>
<evidence type="ECO:0000259" key="4">
    <source>
        <dbReference type="Pfam" id="PF16325"/>
    </source>
</evidence>
<proteinExistence type="inferred from homology"/>
<dbReference type="PANTHER" id="PTHR30217">
    <property type="entry name" value="PEPTIDASE U32 FAMILY"/>
    <property type="match status" value="1"/>
</dbReference>
<evidence type="ECO:0000256" key="3">
    <source>
        <dbReference type="ARBA" id="ARBA00038374"/>
    </source>
</evidence>
<dbReference type="InterPro" id="IPR051454">
    <property type="entry name" value="RNA/ubiquinone_mod_enzymes"/>
</dbReference>
<reference evidence="5 6" key="2">
    <citation type="journal article" date="2021" name="Int. J. Syst. Evol. Microbiol.">
        <title>Isolation and Polyphasic Characterization of Desulfuromonas versatilis sp. Nov., an Electrogenic Bacteria Capable of Versatile Metabolism Isolated from a Graphene Oxide-Reducing Enrichment Culture.</title>
        <authorList>
            <person name="Xie L."/>
            <person name="Yoshida N."/>
            <person name="Ishii S."/>
            <person name="Meng L."/>
        </authorList>
    </citation>
    <scope>NUCLEOTIDE SEQUENCE [LARGE SCALE GENOMIC DNA]</scope>
    <source>
        <strain evidence="5 6">NIT-T3</strain>
    </source>
</reference>
<dbReference type="InterPro" id="IPR032525">
    <property type="entry name" value="Peptidase_U32_C"/>
</dbReference>
<sequence length="406" mass="44804">MVHPELLAPAGDLEKLVTALDFGADAVYAGGELFGLRAHAGNLSLPQLEQARELTAKRGRKLYLTLNAHLRPAELDALAEYLERLRPLELDAYIVSDPGVLAMVRELDPERPLHLSTQANTTNPAAVRFWQQAGVQRVNLARELTLEEIRAVRQACGVELEVFIHGAMCVAWSGRCLLSAALTGRSANRGTCAHPCRWGYALVEQSRPGQYFPVEEDGRGTYIMNSRDLCLIDHLPALIGAGVHSLKIEGRMKSRYYVAAVTRVYRAALDRYLDDPEGFTLDPLWRHELDMVSHRPYDTGFLFGGDGAVVHPEDSTYRRSHDFVGVVLEAGQAGRFLVQGRNRFFPGETLELIGPQMRQAAFVAGELHSEAGDPLAAGQPNARILMALPQDARPGDLLRRDGKGRE</sequence>
<dbReference type="Proteomes" id="UP001319827">
    <property type="component" value="Chromosome"/>
</dbReference>
<gene>
    <name evidence="5" type="ORF">DESUT3_34280</name>
</gene>
<dbReference type="InterPro" id="IPR001539">
    <property type="entry name" value="Peptidase_U32"/>
</dbReference>
<feature type="domain" description="Peptidase family U32 C-terminal" evidence="4">
    <location>
        <begin position="319"/>
        <end position="399"/>
    </location>
</feature>
<keyword evidence="2" id="KW-0378">Hydrolase</keyword>
<evidence type="ECO:0000256" key="2">
    <source>
        <dbReference type="ARBA" id="ARBA00022801"/>
    </source>
</evidence>
<evidence type="ECO:0000313" key="5">
    <source>
        <dbReference type="EMBL" id="BCR06359.1"/>
    </source>
</evidence>
<dbReference type="Pfam" id="PF01136">
    <property type="entry name" value="Peptidase_U32"/>
    <property type="match status" value="1"/>
</dbReference>